<evidence type="ECO:0000259" key="1">
    <source>
        <dbReference type="Pfam" id="PF24035"/>
    </source>
</evidence>
<accession>A0A1H7MSU4</accession>
<evidence type="ECO:0000313" key="2">
    <source>
        <dbReference type="EMBL" id="SEL14294.1"/>
    </source>
</evidence>
<dbReference type="RefSeq" id="WP_074793491.1">
    <property type="nucleotide sequence ID" value="NZ_FOAD01000003.1"/>
</dbReference>
<feature type="domain" description="DUF7344" evidence="1">
    <location>
        <begin position="13"/>
        <end position="80"/>
    </location>
</feature>
<gene>
    <name evidence="2" type="ORF">SAMN04488691_10379</name>
</gene>
<protein>
    <recommendedName>
        <fullName evidence="1">DUF7344 domain-containing protein</fullName>
    </recommendedName>
</protein>
<dbReference type="InterPro" id="IPR055768">
    <property type="entry name" value="DUF7344"/>
</dbReference>
<reference evidence="2 3" key="1">
    <citation type="submission" date="2016-10" db="EMBL/GenBank/DDBJ databases">
        <authorList>
            <person name="de Groot N.N."/>
        </authorList>
    </citation>
    <scope>NUCLEOTIDE SEQUENCE [LARGE SCALE GENOMIC DNA]</scope>
    <source>
        <strain evidence="2 3">CDM_5</strain>
    </source>
</reference>
<dbReference type="EMBL" id="FOAD01000003">
    <property type="protein sequence ID" value="SEL14294.1"/>
    <property type="molecule type" value="Genomic_DNA"/>
</dbReference>
<dbReference type="Pfam" id="PF24035">
    <property type="entry name" value="DUF7344"/>
    <property type="match status" value="1"/>
</dbReference>
<evidence type="ECO:0000313" key="3">
    <source>
        <dbReference type="Proteomes" id="UP000183894"/>
    </source>
</evidence>
<sequence length="105" mass="11921">MTTTPRLDEVFGALASVHRRRLLLDLRNGHILHLQRATRVVADGGRTDSEQLEVALFHTHLPKLDDAGFVTWNRQTGTIEPGPHFDDVEPVLELLSENYDKVVER</sequence>
<organism evidence="2 3">
    <name type="scientific">Haloferax larsenii</name>
    <dbReference type="NCBI Taxonomy" id="302484"/>
    <lineage>
        <taxon>Archaea</taxon>
        <taxon>Methanobacteriati</taxon>
        <taxon>Methanobacteriota</taxon>
        <taxon>Stenosarchaea group</taxon>
        <taxon>Halobacteria</taxon>
        <taxon>Halobacteriales</taxon>
        <taxon>Haloferacaceae</taxon>
        <taxon>Haloferax</taxon>
    </lineage>
</organism>
<dbReference type="OrthoDB" id="247722at2157"/>
<dbReference type="AlphaFoldDB" id="A0A1H7MSU4"/>
<dbReference type="Proteomes" id="UP000183894">
    <property type="component" value="Unassembled WGS sequence"/>
</dbReference>
<proteinExistence type="predicted"/>
<name>A0A1H7MSU4_HALLR</name>
<dbReference type="Gene3D" id="1.10.10.10">
    <property type="entry name" value="Winged helix-like DNA-binding domain superfamily/Winged helix DNA-binding domain"/>
    <property type="match status" value="1"/>
</dbReference>
<dbReference type="InterPro" id="IPR036388">
    <property type="entry name" value="WH-like_DNA-bd_sf"/>
</dbReference>